<dbReference type="InterPro" id="IPR036047">
    <property type="entry name" value="F-box-like_dom_sf"/>
</dbReference>
<dbReference type="SUPFAM" id="SSF81383">
    <property type="entry name" value="F-box domain"/>
    <property type="match status" value="1"/>
</dbReference>
<protein>
    <recommendedName>
        <fullName evidence="1">F-box domain-containing protein</fullName>
    </recommendedName>
</protein>
<dbReference type="AlphaFoldDB" id="A0A433T0S9"/>
<dbReference type="EMBL" id="RQTK01000766">
    <property type="protein sequence ID" value="RUS75162.1"/>
    <property type="molecule type" value="Genomic_DNA"/>
</dbReference>
<reference evidence="2 3" key="1">
    <citation type="submission" date="2019-01" db="EMBL/GenBank/DDBJ databases">
        <title>A draft genome assembly of the solar-powered sea slug Elysia chlorotica.</title>
        <authorList>
            <person name="Cai H."/>
            <person name="Li Q."/>
            <person name="Fang X."/>
            <person name="Li J."/>
            <person name="Curtis N.E."/>
            <person name="Altenburger A."/>
            <person name="Shibata T."/>
            <person name="Feng M."/>
            <person name="Maeda T."/>
            <person name="Schwartz J.A."/>
            <person name="Shigenobu S."/>
            <person name="Lundholm N."/>
            <person name="Nishiyama T."/>
            <person name="Yang H."/>
            <person name="Hasebe M."/>
            <person name="Li S."/>
            <person name="Pierce S.K."/>
            <person name="Wang J."/>
        </authorList>
    </citation>
    <scope>NUCLEOTIDE SEQUENCE [LARGE SCALE GENOMIC DNA]</scope>
    <source>
        <strain evidence="2">EC2010</strain>
        <tissue evidence="2">Whole organism of an adult</tissue>
    </source>
</reference>
<organism evidence="2 3">
    <name type="scientific">Elysia chlorotica</name>
    <name type="common">Eastern emerald elysia</name>
    <name type="synonym">Sea slug</name>
    <dbReference type="NCBI Taxonomy" id="188477"/>
    <lineage>
        <taxon>Eukaryota</taxon>
        <taxon>Metazoa</taxon>
        <taxon>Spiralia</taxon>
        <taxon>Lophotrochozoa</taxon>
        <taxon>Mollusca</taxon>
        <taxon>Gastropoda</taxon>
        <taxon>Heterobranchia</taxon>
        <taxon>Euthyneura</taxon>
        <taxon>Panpulmonata</taxon>
        <taxon>Sacoglossa</taxon>
        <taxon>Placobranchoidea</taxon>
        <taxon>Plakobranchidae</taxon>
        <taxon>Elysia</taxon>
    </lineage>
</organism>
<proteinExistence type="predicted"/>
<evidence type="ECO:0000259" key="1">
    <source>
        <dbReference type="PROSITE" id="PS50181"/>
    </source>
</evidence>
<accession>A0A433T0S9</accession>
<comment type="caution">
    <text evidence="2">The sequence shown here is derived from an EMBL/GenBank/DDBJ whole genome shotgun (WGS) entry which is preliminary data.</text>
</comment>
<dbReference type="GO" id="GO:0019005">
    <property type="term" value="C:SCF ubiquitin ligase complex"/>
    <property type="evidence" value="ECO:0007669"/>
    <property type="project" value="TreeGrafter"/>
</dbReference>
<dbReference type="Proteomes" id="UP000271974">
    <property type="component" value="Unassembled WGS sequence"/>
</dbReference>
<sequence>SIPDEILSAIFWKLQIGDLITASQVCRRWYRIAGDNLLWKRYYIKFVGPTSKEPEDPVPIQNLDRCCWKNLCLKRCKMKRDEIYLKKWRRPDNYTGLKQRPELTLSKVGVRFELSFFGSGGGAASAASAGGAGGLALRHDDVFWLTTSASVRWYALIFPDLSTIRGLQIHACSPLMFYGPSEPARDGIIQKSLLLTVKTNLGEFFQNGKVLGQDEHVQLFEVWPGLLVARYKADSELAFVMCALHYHNLVSRCLCGTSHRSWASPRRGAPQDDIDPQYGLHGYTCVLILRNTRQKILECKFCDLHTSRDVLTDDSAVFRPVCKDDKMSHVTCLRDISFPWRTSLFKGIIPNVAILDMTMLDEGGEPFWTATGMVSFQTSPVLTDQFEFHPESYTCTRYSDQSGQVAMEIGK</sequence>
<dbReference type="OrthoDB" id="3219396at2759"/>
<name>A0A433T0S9_ELYCH</name>
<dbReference type="PANTHER" id="PTHR46731:SF1">
    <property type="entry name" value="F-BOX ONLY PROTEIN 15"/>
    <property type="match status" value="1"/>
</dbReference>
<keyword evidence="3" id="KW-1185">Reference proteome</keyword>
<evidence type="ECO:0000313" key="2">
    <source>
        <dbReference type="EMBL" id="RUS75162.1"/>
    </source>
</evidence>
<gene>
    <name evidence="2" type="ORF">EGW08_017070</name>
</gene>
<feature type="non-terminal residue" evidence="2">
    <location>
        <position position="411"/>
    </location>
</feature>
<feature type="domain" description="F-box" evidence="1">
    <location>
        <begin position="1"/>
        <end position="42"/>
    </location>
</feature>
<dbReference type="Gene3D" id="1.20.1280.50">
    <property type="match status" value="1"/>
</dbReference>
<dbReference type="SMART" id="SM00256">
    <property type="entry name" value="FBOX"/>
    <property type="match status" value="1"/>
</dbReference>
<dbReference type="PANTHER" id="PTHR46731">
    <property type="entry name" value="F-BOX ONLY PROTEIN 15"/>
    <property type="match status" value="1"/>
</dbReference>
<dbReference type="InterPro" id="IPR001810">
    <property type="entry name" value="F-box_dom"/>
</dbReference>
<feature type="non-terminal residue" evidence="2">
    <location>
        <position position="1"/>
    </location>
</feature>
<dbReference type="Pfam" id="PF12937">
    <property type="entry name" value="F-box-like"/>
    <property type="match status" value="1"/>
</dbReference>
<dbReference type="STRING" id="188477.A0A433T0S9"/>
<evidence type="ECO:0000313" key="3">
    <source>
        <dbReference type="Proteomes" id="UP000271974"/>
    </source>
</evidence>
<dbReference type="PROSITE" id="PS50181">
    <property type="entry name" value="FBOX"/>
    <property type="match status" value="1"/>
</dbReference>